<organism evidence="2 3">
    <name type="scientific">Flavobacterium arundinis</name>
    <dbReference type="NCBI Taxonomy" id="3139143"/>
    <lineage>
        <taxon>Bacteria</taxon>
        <taxon>Pseudomonadati</taxon>
        <taxon>Bacteroidota</taxon>
        <taxon>Flavobacteriia</taxon>
        <taxon>Flavobacteriales</taxon>
        <taxon>Flavobacteriaceae</taxon>
        <taxon>Flavobacterium</taxon>
    </lineage>
</organism>
<evidence type="ECO:0000313" key="2">
    <source>
        <dbReference type="EMBL" id="MEL1242770.1"/>
    </source>
</evidence>
<feature type="region of interest" description="Disordered" evidence="1">
    <location>
        <begin position="1"/>
        <end position="34"/>
    </location>
</feature>
<evidence type="ECO:0000313" key="3">
    <source>
        <dbReference type="Proteomes" id="UP001464555"/>
    </source>
</evidence>
<name>A0ABU9HS73_9FLAO</name>
<dbReference type="EMBL" id="JBBYHR010000001">
    <property type="protein sequence ID" value="MEL1242770.1"/>
    <property type="molecule type" value="Genomic_DNA"/>
</dbReference>
<keyword evidence="3" id="KW-1185">Reference proteome</keyword>
<feature type="compositionally biased region" description="Basic and acidic residues" evidence="1">
    <location>
        <begin position="58"/>
        <end position="69"/>
    </location>
</feature>
<feature type="region of interest" description="Disordered" evidence="1">
    <location>
        <begin position="48"/>
        <end position="69"/>
    </location>
</feature>
<dbReference type="Proteomes" id="UP001464555">
    <property type="component" value="Unassembled WGS sequence"/>
</dbReference>
<comment type="caution">
    <text evidence="2">The sequence shown here is derived from an EMBL/GenBank/DDBJ whole genome shotgun (WGS) entry which is preliminary data.</text>
</comment>
<dbReference type="RefSeq" id="WP_341695095.1">
    <property type="nucleotide sequence ID" value="NZ_JBBYHR010000001.1"/>
</dbReference>
<proteinExistence type="predicted"/>
<gene>
    <name evidence="2" type="ORF">AAEO56_00735</name>
</gene>
<evidence type="ECO:0000256" key="1">
    <source>
        <dbReference type="SAM" id="MobiDB-lite"/>
    </source>
</evidence>
<reference evidence="2 3" key="1">
    <citation type="submission" date="2024-04" db="EMBL/GenBank/DDBJ databases">
        <title>Flavobacterium sp. DGU11 16S ribosomal RNA gene Genome sequencing and assembly.</title>
        <authorList>
            <person name="Park S."/>
        </authorList>
    </citation>
    <scope>NUCLEOTIDE SEQUENCE [LARGE SCALE GENOMIC DNA]</scope>
    <source>
        <strain evidence="2 3">DGU11</strain>
    </source>
</reference>
<sequence>MITTTKETAPCSREKGCIDQNDAAGTKPDRNNYNKINYTSYRQNFMLVPDNHPAPNERLLHPDKGDLNN</sequence>
<protein>
    <submittedName>
        <fullName evidence="2">Uncharacterized protein</fullName>
    </submittedName>
</protein>
<accession>A0ABU9HS73</accession>